<keyword evidence="1" id="KW-1133">Transmembrane helix</keyword>
<dbReference type="AlphaFoldDB" id="A0A2S6GT16"/>
<feature type="transmembrane region" description="Helical" evidence="1">
    <location>
        <begin position="49"/>
        <end position="67"/>
    </location>
</feature>
<keyword evidence="1" id="KW-0472">Membrane</keyword>
<proteinExistence type="predicted"/>
<evidence type="ECO:0000313" key="2">
    <source>
        <dbReference type="EMBL" id="PPK68398.1"/>
    </source>
</evidence>
<reference evidence="2 3" key="1">
    <citation type="submission" date="2018-02" db="EMBL/GenBank/DDBJ databases">
        <title>Genomic Encyclopedia of Archaeal and Bacterial Type Strains, Phase II (KMG-II): from individual species to whole genera.</title>
        <authorList>
            <person name="Goeker M."/>
        </authorList>
    </citation>
    <scope>NUCLEOTIDE SEQUENCE [LARGE SCALE GENOMIC DNA]</scope>
    <source>
        <strain evidence="2 3">YU 961-1</strain>
    </source>
</reference>
<evidence type="ECO:0000313" key="3">
    <source>
        <dbReference type="Proteomes" id="UP000239203"/>
    </source>
</evidence>
<keyword evidence="1" id="KW-0812">Transmembrane</keyword>
<keyword evidence="3" id="KW-1185">Reference proteome</keyword>
<sequence>MGWLVFFLPTAAVWLVLVGALVNHAKPVVTVPLGCGAVLGAVAVVTQQVWLLVPVVLAWLWGIGMLVRAERRGG</sequence>
<dbReference type="RefSeq" id="WP_104478884.1">
    <property type="nucleotide sequence ID" value="NZ_CP154825.1"/>
</dbReference>
<dbReference type="Proteomes" id="UP000239203">
    <property type="component" value="Unassembled WGS sequence"/>
</dbReference>
<organism evidence="2 3">
    <name type="scientific">Actinokineospora auranticolor</name>
    <dbReference type="NCBI Taxonomy" id="155976"/>
    <lineage>
        <taxon>Bacteria</taxon>
        <taxon>Bacillati</taxon>
        <taxon>Actinomycetota</taxon>
        <taxon>Actinomycetes</taxon>
        <taxon>Pseudonocardiales</taxon>
        <taxon>Pseudonocardiaceae</taxon>
        <taxon>Actinokineospora</taxon>
    </lineage>
</organism>
<accession>A0A2S6GT16</accession>
<dbReference type="EMBL" id="PTIX01000005">
    <property type="protein sequence ID" value="PPK68398.1"/>
    <property type="molecule type" value="Genomic_DNA"/>
</dbReference>
<protein>
    <submittedName>
        <fullName evidence="2">Uncharacterized protein</fullName>
    </submittedName>
</protein>
<comment type="caution">
    <text evidence="2">The sequence shown here is derived from an EMBL/GenBank/DDBJ whole genome shotgun (WGS) entry which is preliminary data.</text>
</comment>
<evidence type="ECO:0000256" key="1">
    <source>
        <dbReference type="SAM" id="Phobius"/>
    </source>
</evidence>
<name>A0A2S6GT16_9PSEU</name>
<gene>
    <name evidence="2" type="ORF">CLV40_105121</name>
</gene>